<gene>
    <name evidence="3" type="ORF">H0H81_008140</name>
</gene>
<dbReference type="AlphaFoldDB" id="A0A9P7KLH2"/>
<feature type="compositionally biased region" description="Basic and acidic residues" evidence="2">
    <location>
        <begin position="189"/>
        <end position="224"/>
    </location>
</feature>
<accession>A0A9P7KLH2</accession>
<dbReference type="EMBL" id="JABCKI010000223">
    <property type="protein sequence ID" value="KAG5651586.1"/>
    <property type="molecule type" value="Genomic_DNA"/>
</dbReference>
<name>A0A9P7KLH2_9AGAR</name>
<proteinExistence type="predicted"/>
<feature type="compositionally biased region" description="Basic and acidic residues" evidence="2">
    <location>
        <begin position="155"/>
        <end position="167"/>
    </location>
</feature>
<keyword evidence="1" id="KW-0175">Coiled coil</keyword>
<evidence type="ECO:0000313" key="3">
    <source>
        <dbReference type="EMBL" id="KAG5651586.1"/>
    </source>
</evidence>
<organism evidence="3 4">
    <name type="scientific">Sphagnurus paluster</name>
    <dbReference type="NCBI Taxonomy" id="117069"/>
    <lineage>
        <taxon>Eukaryota</taxon>
        <taxon>Fungi</taxon>
        <taxon>Dikarya</taxon>
        <taxon>Basidiomycota</taxon>
        <taxon>Agaricomycotina</taxon>
        <taxon>Agaricomycetes</taxon>
        <taxon>Agaricomycetidae</taxon>
        <taxon>Agaricales</taxon>
        <taxon>Tricholomatineae</taxon>
        <taxon>Lyophyllaceae</taxon>
        <taxon>Sphagnurus</taxon>
    </lineage>
</organism>
<feature type="compositionally biased region" description="Basic and acidic residues" evidence="2">
    <location>
        <begin position="58"/>
        <end position="72"/>
    </location>
</feature>
<reference evidence="3" key="1">
    <citation type="submission" date="2021-02" db="EMBL/GenBank/DDBJ databases">
        <authorList>
            <person name="Nieuwenhuis M."/>
            <person name="Van De Peppel L.J.J."/>
        </authorList>
    </citation>
    <scope>NUCLEOTIDE SEQUENCE</scope>
    <source>
        <strain evidence="3">D49</strain>
    </source>
</reference>
<keyword evidence="4" id="KW-1185">Reference proteome</keyword>
<comment type="caution">
    <text evidence="3">The sequence shown here is derived from an EMBL/GenBank/DDBJ whole genome shotgun (WGS) entry which is preliminary data.</text>
</comment>
<sequence length="583" mass="65383">MSQGPEIARDAGRRFEVWQVADGFLDSGDEGGRRWGDRMGGPRSFASAMGSPPTMLMIDKKAPSLGSLRRDTSPIGKHTNPLPAFRKASFTASSPGAGTVDKPTVGLGSPSPRRDLSPQGRLADIPSTFQKAVPYGSPPGMSATDLRTNLRQSPPRRDLSPEGRRGAESSPLFPKASSTHIDLPPPRKLLTDKVTAEKLERAELDKNPRHGPRRSLDESGHRRQLEAERKLELCEKEKASVSEQLRRIIEKLEATERRNEELKSQVDRLTTELESSESQRRQSELRQQVTVRLFEQTVSELKAANLFLKMPDAISDTDVIHMVDNLNTEIMHLASFMADLLDDKGRGQEKDTQRKTSARKFNLGALGEDLVCCLQQNWMQSMEPVVVQIALQMCLAEACVFVVSSWHPGAWRGEEILRNIYSSIKQNESQPVVARWRAITRSQTKYHECHDSVLEYFKNRVEDLLSLAGWPSHYAENRDFLGLFEESVDRIATLALRLHKVIGEDIVSGELKPAIAYPNTSFDEEAMDNSFPDDERLNDEMETDRVCGTTYFGLWRVVGSEVTVLRRPKVVLSSGLTQILNDH</sequence>
<evidence type="ECO:0000256" key="2">
    <source>
        <dbReference type="SAM" id="MobiDB-lite"/>
    </source>
</evidence>
<evidence type="ECO:0000313" key="4">
    <source>
        <dbReference type="Proteomes" id="UP000717328"/>
    </source>
</evidence>
<reference evidence="3" key="2">
    <citation type="submission" date="2021-10" db="EMBL/GenBank/DDBJ databases">
        <title>Phylogenomics reveals ancestral predisposition of the termite-cultivated fungus Termitomyces towards a domesticated lifestyle.</title>
        <authorList>
            <person name="Auxier B."/>
            <person name="Grum-Grzhimaylo A."/>
            <person name="Cardenas M.E."/>
            <person name="Lodge J.D."/>
            <person name="Laessoe T."/>
            <person name="Pedersen O."/>
            <person name="Smith M.E."/>
            <person name="Kuyper T.W."/>
            <person name="Franco-Molano E.A."/>
            <person name="Baroni T.J."/>
            <person name="Aanen D.K."/>
        </authorList>
    </citation>
    <scope>NUCLEOTIDE SEQUENCE</scope>
    <source>
        <strain evidence="3">D49</strain>
    </source>
</reference>
<feature type="region of interest" description="Disordered" evidence="2">
    <location>
        <begin position="26"/>
        <end position="224"/>
    </location>
</feature>
<dbReference type="Proteomes" id="UP000717328">
    <property type="component" value="Unassembled WGS sequence"/>
</dbReference>
<protein>
    <submittedName>
        <fullName evidence="3">Uncharacterized protein</fullName>
    </submittedName>
</protein>
<evidence type="ECO:0000256" key="1">
    <source>
        <dbReference type="SAM" id="Coils"/>
    </source>
</evidence>
<dbReference type="OrthoDB" id="3147752at2759"/>
<feature type="coiled-coil region" evidence="1">
    <location>
        <begin position="224"/>
        <end position="286"/>
    </location>
</feature>